<dbReference type="EMBL" id="CAJHUB010000751">
    <property type="protein sequence ID" value="CAD7681291.1"/>
    <property type="molecule type" value="Genomic_DNA"/>
</dbReference>
<reference evidence="1" key="1">
    <citation type="submission" date="2020-12" db="EMBL/GenBank/DDBJ databases">
        <authorList>
            <consortium name="Molecular Ecology Group"/>
        </authorList>
    </citation>
    <scope>NUCLEOTIDE SEQUENCE</scope>
    <source>
        <strain evidence="1">TBG_1078</strain>
    </source>
</reference>
<accession>A0A811YXI5</accession>
<evidence type="ECO:0000313" key="1">
    <source>
        <dbReference type="EMBL" id="CAD7681291.1"/>
    </source>
</evidence>
<keyword evidence="2" id="KW-1185">Reference proteome</keyword>
<protein>
    <submittedName>
        <fullName evidence="1">(raccoon dog) hypothetical protein</fullName>
    </submittedName>
</protein>
<comment type="caution">
    <text evidence="1">The sequence shown here is derived from an EMBL/GenBank/DDBJ whole genome shotgun (WGS) entry which is preliminary data.</text>
</comment>
<dbReference type="InterPro" id="IPR039145">
    <property type="entry name" value="Ribosomal_mL40_metazoa/plant"/>
</dbReference>
<evidence type="ECO:0000313" key="2">
    <source>
        <dbReference type="Proteomes" id="UP000645828"/>
    </source>
</evidence>
<sequence length="96" mass="10800">MSVKDHLKKRVCWLEKAGELISTEDFIIPVELAFEKSQRRALLLKTYSVGAVTHILGAPCEGHQAGSQFTSLFPFERKGSDYMPPASNYQPPEGRY</sequence>
<dbReference type="GO" id="GO:0005762">
    <property type="term" value="C:mitochondrial large ribosomal subunit"/>
    <property type="evidence" value="ECO:0007669"/>
    <property type="project" value="InterPro"/>
</dbReference>
<gene>
    <name evidence="1" type="ORF">NYPRO_LOCUS14083</name>
</gene>
<organism evidence="1 2">
    <name type="scientific">Nyctereutes procyonoides</name>
    <name type="common">Raccoon dog</name>
    <name type="synonym">Canis procyonoides</name>
    <dbReference type="NCBI Taxonomy" id="34880"/>
    <lineage>
        <taxon>Eukaryota</taxon>
        <taxon>Metazoa</taxon>
        <taxon>Chordata</taxon>
        <taxon>Craniata</taxon>
        <taxon>Vertebrata</taxon>
        <taxon>Euteleostomi</taxon>
        <taxon>Mammalia</taxon>
        <taxon>Eutheria</taxon>
        <taxon>Laurasiatheria</taxon>
        <taxon>Carnivora</taxon>
        <taxon>Caniformia</taxon>
        <taxon>Canidae</taxon>
        <taxon>Nyctereutes</taxon>
    </lineage>
</organism>
<proteinExistence type="predicted"/>
<dbReference type="Proteomes" id="UP000645828">
    <property type="component" value="Unassembled WGS sequence"/>
</dbReference>
<dbReference type="AlphaFoldDB" id="A0A811YXI5"/>
<dbReference type="PANTHER" id="PTHR13359">
    <property type="entry name" value="39S RIBOSOMAL PROTEIN L40, MITOCHONDRIAL"/>
    <property type="match status" value="1"/>
</dbReference>
<name>A0A811YXI5_NYCPR</name>
<dbReference type="PANTHER" id="PTHR13359:SF2">
    <property type="entry name" value="LARGE RIBOSOMAL SUBUNIT PROTEIN ML40"/>
    <property type="match status" value="1"/>
</dbReference>